<protein>
    <submittedName>
        <fullName evidence="1">Uncharacterized protein</fullName>
    </submittedName>
</protein>
<keyword evidence="2" id="KW-1185">Reference proteome</keyword>
<evidence type="ECO:0000313" key="1">
    <source>
        <dbReference type="EMBL" id="KOS71508.1"/>
    </source>
</evidence>
<proteinExistence type="predicted"/>
<accession>A0ABR5K512</accession>
<sequence>MQSFYVIEQYIVTRNKYYKVYRKEDELWFGKIGGQFYGMKQLHTKSLIIELMFDLVKFIWITPRGRKKELKFDEITEREQFLAERGSYIVALEQLSEVVINEIGNGSLKLRFSNRQVKEFEFEEATDFEQVALTFYPIQVKRIDYLW</sequence>
<evidence type="ECO:0000313" key="2">
    <source>
        <dbReference type="Proteomes" id="UP000050668"/>
    </source>
</evidence>
<dbReference type="EMBL" id="LGRV01000001">
    <property type="protein sequence ID" value="KOS71508.1"/>
    <property type="molecule type" value="Genomic_DNA"/>
</dbReference>
<organism evidence="1 2">
    <name type="scientific">Lysinibacillus contaminans</name>
    <dbReference type="NCBI Taxonomy" id="1293441"/>
    <lineage>
        <taxon>Bacteria</taxon>
        <taxon>Bacillati</taxon>
        <taxon>Bacillota</taxon>
        <taxon>Bacilli</taxon>
        <taxon>Bacillales</taxon>
        <taxon>Bacillaceae</taxon>
        <taxon>Lysinibacillus</taxon>
    </lineage>
</organism>
<dbReference type="Proteomes" id="UP000050668">
    <property type="component" value="Unassembled WGS sequence"/>
</dbReference>
<gene>
    <name evidence="1" type="ORF">AEA09_00405</name>
</gene>
<name>A0ABR5K512_9BACI</name>
<comment type="caution">
    <text evidence="1">The sequence shown here is derived from an EMBL/GenBank/DDBJ whole genome shotgun (WGS) entry which is preliminary data.</text>
</comment>
<reference evidence="2" key="1">
    <citation type="submission" date="2015-07" db="EMBL/GenBank/DDBJ databases">
        <title>Fjat-14205 dsm 2895.</title>
        <authorList>
            <person name="Liu B."/>
            <person name="Wang J."/>
            <person name="Zhu Y."/>
            <person name="Liu G."/>
            <person name="Chen Q."/>
            <person name="Chen Z."/>
            <person name="Lan J."/>
            <person name="Che J."/>
            <person name="Ge C."/>
            <person name="Shi H."/>
            <person name="Pan Z."/>
            <person name="Liu X."/>
        </authorList>
    </citation>
    <scope>NUCLEOTIDE SEQUENCE [LARGE SCALE GENOMIC DNA]</scope>
    <source>
        <strain evidence="2">DSM 25560</strain>
    </source>
</reference>
<dbReference type="RefSeq" id="WP_053581970.1">
    <property type="nucleotide sequence ID" value="NZ_LGRV01000001.1"/>
</dbReference>